<accession>M4BJ79</accession>
<proteinExistence type="predicted"/>
<evidence type="ECO:0000313" key="2">
    <source>
        <dbReference type="EnsemblProtists" id="HpaP806457"/>
    </source>
</evidence>
<feature type="compositionally biased region" description="Low complexity" evidence="1">
    <location>
        <begin position="39"/>
        <end position="56"/>
    </location>
</feature>
<dbReference type="VEuPathDB" id="FungiDB:HpaG806457"/>
<keyword evidence="3" id="KW-1185">Reference proteome</keyword>
<sequence>MTTTFDTVAPASTVTTAASATLVVGRRGTGARARRRHGTTASIARGGSRSRSSWRGQLGNDSIGKSFV</sequence>
<reference evidence="3" key="1">
    <citation type="journal article" date="2010" name="Science">
        <title>Signatures of adaptation to obligate biotrophy in the Hyaloperonospora arabidopsidis genome.</title>
        <authorList>
            <person name="Baxter L."/>
            <person name="Tripathy S."/>
            <person name="Ishaque N."/>
            <person name="Boot N."/>
            <person name="Cabral A."/>
            <person name="Kemen E."/>
            <person name="Thines M."/>
            <person name="Ah-Fong A."/>
            <person name="Anderson R."/>
            <person name="Badejoko W."/>
            <person name="Bittner-Eddy P."/>
            <person name="Boore J.L."/>
            <person name="Chibucos M.C."/>
            <person name="Coates M."/>
            <person name="Dehal P."/>
            <person name="Delehaunty K."/>
            <person name="Dong S."/>
            <person name="Downton P."/>
            <person name="Dumas B."/>
            <person name="Fabro G."/>
            <person name="Fronick C."/>
            <person name="Fuerstenberg S.I."/>
            <person name="Fulton L."/>
            <person name="Gaulin E."/>
            <person name="Govers F."/>
            <person name="Hughes L."/>
            <person name="Humphray S."/>
            <person name="Jiang R.H."/>
            <person name="Judelson H."/>
            <person name="Kamoun S."/>
            <person name="Kyung K."/>
            <person name="Meijer H."/>
            <person name="Minx P."/>
            <person name="Morris P."/>
            <person name="Nelson J."/>
            <person name="Phuntumart V."/>
            <person name="Qutob D."/>
            <person name="Rehmany A."/>
            <person name="Rougon-Cardoso A."/>
            <person name="Ryden P."/>
            <person name="Torto-Alalibo T."/>
            <person name="Studholme D."/>
            <person name="Wang Y."/>
            <person name="Win J."/>
            <person name="Wood J."/>
            <person name="Clifton S.W."/>
            <person name="Rogers J."/>
            <person name="Van den Ackerveken G."/>
            <person name="Jones J.D."/>
            <person name="McDowell J.M."/>
            <person name="Beynon J."/>
            <person name="Tyler B.M."/>
        </authorList>
    </citation>
    <scope>NUCLEOTIDE SEQUENCE [LARGE SCALE GENOMIC DNA]</scope>
    <source>
        <strain evidence="3">Emoy2</strain>
    </source>
</reference>
<dbReference type="EMBL" id="JH598312">
    <property type="status" value="NOT_ANNOTATED_CDS"/>
    <property type="molecule type" value="Genomic_DNA"/>
</dbReference>
<organism evidence="2 3">
    <name type="scientific">Hyaloperonospora arabidopsidis (strain Emoy2)</name>
    <name type="common">Downy mildew agent</name>
    <name type="synonym">Peronospora arabidopsidis</name>
    <dbReference type="NCBI Taxonomy" id="559515"/>
    <lineage>
        <taxon>Eukaryota</taxon>
        <taxon>Sar</taxon>
        <taxon>Stramenopiles</taxon>
        <taxon>Oomycota</taxon>
        <taxon>Peronosporomycetes</taxon>
        <taxon>Peronosporales</taxon>
        <taxon>Peronosporaceae</taxon>
        <taxon>Hyaloperonospora</taxon>
    </lineage>
</organism>
<dbReference type="AlphaFoldDB" id="M4BJ79"/>
<feature type="region of interest" description="Disordered" evidence="1">
    <location>
        <begin position="26"/>
        <end position="68"/>
    </location>
</feature>
<reference evidence="2" key="2">
    <citation type="submission" date="2015-06" db="UniProtKB">
        <authorList>
            <consortium name="EnsemblProtists"/>
        </authorList>
    </citation>
    <scope>IDENTIFICATION</scope>
    <source>
        <strain evidence="2">Emoy2</strain>
    </source>
</reference>
<evidence type="ECO:0000313" key="3">
    <source>
        <dbReference type="Proteomes" id="UP000011713"/>
    </source>
</evidence>
<dbReference type="HOGENOM" id="CLU_2799432_0_0_1"/>
<protein>
    <submittedName>
        <fullName evidence="2">Uncharacterized protein</fullName>
    </submittedName>
</protein>
<name>M4BJ79_HYAAE</name>
<dbReference type="EnsemblProtists" id="HpaT806457">
    <property type="protein sequence ID" value="HpaP806457"/>
    <property type="gene ID" value="HpaG806457"/>
</dbReference>
<dbReference type="InParanoid" id="M4BJ79"/>
<evidence type="ECO:0000256" key="1">
    <source>
        <dbReference type="SAM" id="MobiDB-lite"/>
    </source>
</evidence>
<dbReference type="Proteomes" id="UP000011713">
    <property type="component" value="Unassembled WGS sequence"/>
</dbReference>